<sequence length="139" mass="15293">MVSKVVKLSDLTGNEGDSLTSKVCHSWTKLHTDKLCISGPCKGERLFVGRLIPHQIAGDEIWNGCSLENGVPMVPKAKEKFRNRVEAPILDFFKDPAHKDNTTTLTVVVQYSSNSTGRAVGFTVLNDILPGYSMYIPNV</sequence>
<proteinExistence type="predicted"/>
<reference evidence="1" key="1">
    <citation type="journal article" date="2021" name="Mol. Ecol. Resour.">
        <title>Apolygus lucorum genome provides insights into omnivorousness and mesophyll feeding.</title>
        <authorList>
            <person name="Liu Y."/>
            <person name="Liu H."/>
            <person name="Wang H."/>
            <person name="Huang T."/>
            <person name="Liu B."/>
            <person name="Yang B."/>
            <person name="Yin L."/>
            <person name="Li B."/>
            <person name="Zhang Y."/>
            <person name="Zhang S."/>
            <person name="Jiang F."/>
            <person name="Zhang X."/>
            <person name="Ren Y."/>
            <person name="Wang B."/>
            <person name="Wang S."/>
            <person name="Lu Y."/>
            <person name="Wu K."/>
            <person name="Fan W."/>
            <person name="Wang G."/>
        </authorList>
    </citation>
    <scope>NUCLEOTIDE SEQUENCE</scope>
    <source>
        <strain evidence="1">12Hb</strain>
    </source>
</reference>
<organism evidence="1 2">
    <name type="scientific">Apolygus lucorum</name>
    <name type="common">Small green plant bug</name>
    <name type="synonym">Lygocoris lucorum</name>
    <dbReference type="NCBI Taxonomy" id="248454"/>
    <lineage>
        <taxon>Eukaryota</taxon>
        <taxon>Metazoa</taxon>
        <taxon>Ecdysozoa</taxon>
        <taxon>Arthropoda</taxon>
        <taxon>Hexapoda</taxon>
        <taxon>Insecta</taxon>
        <taxon>Pterygota</taxon>
        <taxon>Neoptera</taxon>
        <taxon>Paraneoptera</taxon>
        <taxon>Hemiptera</taxon>
        <taxon>Heteroptera</taxon>
        <taxon>Panheteroptera</taxon>
        <taxon>Cimicomorpha</taxon>
        <taxon>Miridae</taxon>
        <taxon>Mirini</taxon>
        <taxon>Apolygus</taxon>
    </lineage>
</organism>
<accession>A0A6A4K608</accession>
<name>A0A6A4K608_APOLU</name>
<evidence type="ECO:0000313" key="2">
    <source>
        <dbReference type="Proteomes" id="UP000466442"/>
    </source>
</evidence>
<dbReference type="AlphaFoldDB" id="A0A6A4K608"/>
<gene>
    <name evidence="1" type="ORF">GE061_010579</name>
</gene>
<comment type="caution">
    <text evidence="1">The sequence shown here is derived from an EMBL/GenBank/DDBJ whole genome shotgun (WGS) entry which is preliminary data.</text>
</comment>
<keyword evidence="2" id="KW-1185">Reference proteome</keyword>
<evidence type="ECO:0000313" key="1">
    <source>
        <dbReference type="EMBL" id="KAF6212869.1"/>
    </source>
</evidence>
<protein>
    <submittedName>
        <fullName evidence="1">Uncharacterized protein</fullName>
    </submittedName>
</protein>
<dbReference type="Proteomes" id="UP000466442">
    <property type="component" value="Unassembled WGS sequence"/>
</dbReference>
<dbReference type="EMBL" id="WIXP02000003">
    <property type="protein sequence ID" value="KAF6212869.1"/>
    <property type="molecule type" value="Genomic_DNA"/>
</dbReference>